<sequence>MSTSIGKRIQRIYASLGTVVETDIQSTVKYVQEGTTGRMTFDKDMSPEEIENNAHSAIALLANLPDHLKRWLREHKQSTAPLEQFTQACFELKVLKDLANTEKHGGFDRNGGHSGLFPTLHNVHRGMRLEPKAGGSKATIQIKFPEGIITHLDGEPLQVVIDADVRDSAGNVVGKLTTLLESALTQFEGLCRQIGAA</sequence>
<evidence type="ECO:0000313" key="1">
    <source>
        <dbReference type="EMBL" id="MDH5831099.1"/>
    </source>
</evidence>
<protein>
    <submittedName>
        <fullName evidence="1">Uncharacterized protein</fullName>
    </submittedName>
</protein>
<comment type="caution">
    <text evidence="1">The sequence shown here is derived from an EMBL/GenBank/DDBJ whole genome shotgun (WGS) entry which is preliminary data.</text>
</comment>
<organism evidence="1 2">
    <name type="scientific">Luteimonas rhizosphaericola</name>
    <dbReference type="NCBI Taxonomy" id="3042024"/>
    <lineage>
        <taxon>Bacteria</taxon>
        <taxon>Pseudomonadati</taxon>
        <taxon>Pseudomonadota</taxon>
        <taxon>Gammaproteobacteria</taxon>
        <taxon>Lysobacterales</taxon>
        <taxon>Lysobacteraceae</taxon>
        <taxon>Luteimonas</taxon>
    </lineage>
</organism>
<proteinExistence type="predicted"/>
<keyword evidence="2" id="KW-1185">Reference proteome</keyword>
<dbReference type="EMBL" id="JARXRN010000025">
    <property type="protein sequence ID" value="MDH5831099.1"/>
    <property type="molecule type" value="Genomic_DNA"/>
</dbReference>
<name>A0ABT6JK85_9GAMM</name>
<evidence type="ECO:0000313" key="2">
    <source>
        <dbReference type="Proteomes" id="UP001156831"/>
    </source>
</evidence>
<reference evidence="1 2" key="1">
    <citation type="submission" date="2023-04" db="EMBL/GenBank/DDBJ databases">
        <title>Luteimonas sp. M1R5S18.</title>
        <authorList>
            <person name="Sun J.-Q."/>
        </authorList>
    </citation>
    <scope>NUCLEOTIDE SEQUENCE [LARGE SCALE GENOMIC DNA]</scope>
    <source>
        <strain evidence="1 2">M1R5S18</strain>
    </source>
</reference>
<dbReference type="Proteomes" id="UP001156831">
    <property type="component" value="Unassembled WGS sequence"/>
</dbReference>
<dbReference type="RefSeq" id="WP_280602060.1">
    <property type="nucleotide sequence ID" value="NZ_JARXRN010000025.1"/>
</dbReference>
<accession>A0ABT6JK85</accession>
<gene>
    <name evidence="1" type="ORF">QFW80_11285</name>
</gene>